<evidence type="ECO:0000313" key="3">
    <source>
        <dbReference type="Proteomes" id="UP000019487"/>
    </source>
</evidence>
<protein>
    <submittedName>
        <fullName evidence="2">Uncharacterized protein</fullName>
    </submittedName>
</protein>
<feature type="compositionally biased region" description="Polar residues" evidence="1">
    <location>
        <begin position="73"/>
        <end position="113"/>
    </location>
</feature>
<accession>W9C4K5</accession>
<dbReference type="OrthoDB" id="3439169at2759"/>
<dbReference type="STRING" id="1432307.W9C4K5"/>
<feature type="compositionally biased region" description="Low complexity" evidence="1">
    <location>
        <begin position="61"/>
        <end position="72"/>
    </location>
</feature>
<dbReference type="EMBL" id="AYSA01000764">
    <property type="protein sequence ID" value="ESZ89824.1"/>
    <property type="molecule type" value="Genomic_DNA"/>
</dbReference>
<dbReference type="AlphaFoldDB" id="W9C4K5"/>
<evidence type="ECO:0000256" key="1">
    <source>
        <dbReference type="SAM" id="MobiDB-lite"/>
    </source>
</evidence>
<evidence type="ECO:0000313" key="2">
    <source>
        <dbReference type="EMBL" id="ESZ89824.1"/>
    </source>
</evidence>
<keyword evidence="3" id="KW-1185">Reference proteome</keyword>
<proteinExistence type="predicted"/>
<dbReference type="HOGENOM" id="CLU_1125094_0_0_1"/>
<name>W9C4K5_SCLBF</name>
<feature type="compositionally biased region" description="Polar residues" evidence="1">
    <location>
        <begin position="30"/>
        <end position="43"/>
    </location>
</feature>
<organism evidence="2 3">
    <name type="scientific">Sclerotinia borealis (strain F-4128)</name>
    <dbReference type="NCBI Taxonomy" id="1432307"/>
    <lineage>
        <taxon>Eukaryota</taxon>
        <taxon>Fungi</taxon>
        <taxon>Dikarya</taxon>
        <taxon>Ascomycota</taxon>
        <taxon>Pezizomycotina</taxon>
        <taxon>Leotiomycetes</taxon>
        <taxon>Helotiales</taxon>
        <taxon>Sclerotiniaceae</taxon>
        <taxon>Sclerotinia</taxon>
    </lineage>
</organism>
<gene>
    <name evidence="2" type="ORF">SBOR_9793</name>
</gene>
<dbReference type="Proteomes" id="UP000019487">
    <property type="component" value="Unassembled WGS sequence"/>
</dbReference>
<sequence length="247" mass="27220">MKRSYSQSNLHQEQDTSALDSKHCKKKRSLSASEEISVNSVEPSSKRPKLTEKNLHLCEMQSSTTQFQSQRSHPPTLSTTKTSRSNSIPTSDSMFGNAANTNHINDPITSTEPANLDDWKEIINRSRDTASPDEKDETLCEVPPNLGFNNNLSHAQPDLLEGYDLSAFRPFEAREELGGTAVLKRGPSATTLPHFAGELKGPGKSLKKADMQAAYDAAIMVHGRKRRRGGGWPTDNAPCVTLHVSYE</sequence>
<comment type="caution">
    <text evidence="2">The sequence shown here is derived from an EMBL/GenBank/DDBJ whole genome shotgun (WGS) entry which is preliminary data.</text>
</comment>
<feature type="compositionally biased region" description="Polar residues" evidence="1">
    <location>
        <begin position="1"/>
        <end position="19"/>
    </location>
</feature>
<feature type="region of interest" description="Disordered" evidence="1">
    <location>
        <begin position="1"/>
        <end position="113"/>
    </location>
</feature>
<reference evidence="2 3" key="1">
    <citation type="journal article" date="2014" name="Genome Announc.">
        <title>Draft genome sequence of Sclerotinia borealis, a psychrophilic plant pathogenic fungus.</title>
        <authorList>
            <person name="Mardanov A.V."/>
            <person name="Beletsky A.V."/>
            <person name="Kadnikov V.V."/>
            <person name="Ignatov A.N."/>
            <person name="Ravin N.V."/>
        </authorList>
    </citation>
    <scope>NUCLEOTIDE SEQUENCE [LARGE SCALE GENOMIC DNA]</scope>
    <source>
        <strain evidence="3">F-4157</strain>
    </source>
</reference>